<evidence type="ECO:0000259" key="2">
    <source>
        <dbReference type="Pfam" id="PF13191"/>
    </source>
</evidence>
<gene>
    <name evidence="3" type="ORF">ACHAWO_007981</name>
</gene>
<evidence type="ECO:0000313" key="4">
    <source>
        <dbReference type="Proteomes" id="UP001530400"/>
    </source>
</evidence>
<evidence type="ECO:0000313" key="3">
    <source>
        <dbReference type="EMBL" id="KAL3797290.1"/>
    </source>
</evidence>
<feature type="domain" description="Orc1-like AAA ATPase" evidence="2">
    <location>
        <begin position="705"/>
        <end position="887"/>
    </location>
</feature>
<reference evidence="3 4" key="1">
    <citation type="submission" date="2024-10" db="EMBL/GenBank/DDBJ databases">
        <title>Updated reference genomes for cyclostephanoid diatoms.</title>
        <authorList>
            <person name="Roberts W.R."/>
            <person name="Alverson A.J."/>
        </authorList>
    </citation>
    <scope>NUCLEOTIDE SEQUENCE [LARGE SCALE GENOMIC DNA]</scope>
    <source>
        <strain evidence="3 4">AJA010-31</strain>
    </source>
</reference>
<dbReference type="InterPro" id="IPR041664">
    <property type="entry name" value="AAA_16"/>
</dbReference>
<accession>A0ABD3QAW4</accession>
<comment type="caution">
    <text evidence="3">The sequence shown here is derived from an EMBL/GenBank/DDBJ whole genome shotgun (WGS) entry which is preliminary data.</text>
</comment>
<dbReference type="SUPFAM" id="SSF48452">
    <property type="entry name" value="TPR-like"/>
    <property type="match status" value="1"/>
</dbReference>
<evidence type="ECO:0000256" key="1">
    <source>
        <dbReference type="SAM" id="MobiDB-lite"/>
    </source>
</evidence>
<protein>
    <recommendedName>
        <fullName evidence="2">Orc1-like AAA ATPase domain-containing protein</fullName>
    </recommendedName>
</protein>
<proteinExistence type="predicted"/>
<feature type="region of interest" description="Disordered" evidence="1">
    <location>
        <begin position="1"/>
        <end position="40"/>
    </location>
</feature>
<name>A0ABD3QAW4_9STRA</name>
<organism evidence="3 4">
    <name type="scientific">Cyclotella atomus</name>
    <dbReference type="NCBI Taxonomy" id="382360"/>
    <lineage>
        <taxon>Eukaryota</taxon>
        <taxon>Sar</taxon>
        <taxon>Stramenopiles</taxon>
        <taxon>Ochrophyta</taxon>
        <taxon>Bacillariophyta</taxon>
        <taxon>Coscinodiscophyceae</taxon>
        <taxon>Thalassiosirophycidae</taxon>
        <taxon>Stephanodiscales</taxon>
        <taxon>Stephanodiscaceae</taxon>
        <taxon>Cyclotella</taxon>
    </lineage>
</organism>
<feature type="compositionally biased region" description="Polar residues" evidence="1">
    <location>
        <begin position="26"/>
        <end position="36"/>
    </location>
</feature>
<dbReference type="SUPFAM" id="SSF52540">
    <property type="entry name" value="P-loop containing nucleoside triphosphate hydrolases"/>
    <property type="match status" value="1"/>
</dbReference>
<dbReference type="InterPro" id="IPR027417">
    <property type="entry name" value="P-loop_NTPase"/>
</dbReference>
<feature type="compositionally biased region" description="Basic residues" evidence="1">
    <location>
        <begin position="1"/>
        <end position="15"/>
    </location>
</feature>
<dbReference type="PANTHER" id="PTHR43642">
    <property type="entry name" value="HYBRID SIGNAL TRANSDUCTION HISTIDINE KINASE G"/>
    <property type="match status" value="1"/>
</dbReference>
<dbReference type="InterPro" id="IPR053159">
    <property type="entry name" value="Hybrid_Histidine_Kinase"/>
</dbReference>
<dbReference type="InterPro" id="IPR011990">
    <property type="entry name" value="TPR-like_helical_dom_sf"/>
</dbReference>
<keyword evidence="4" id="KW-1185">Reference proteome</keyword>
<dbReference type="Proteomes" id="UP001530400">
    <property type="component" value="Unassembled WGS sequence"/>
</dbReference>
<sequence>MQGKRPKGGTKKKETRKPEGKVKGVASSTAPSQSSAKPGIRVQDQVAAGYSEPRSHVPVQSLNGRNIAGQPIFHSHASHQMQQNRGQPANDMNIIWSAADHNQDHTPIQAAFCLSAMNKSDQSSIKVNHKSDNTLQEKIGFDAVGPSVFKSEDCKKSSAYPSNQTWNTSNVAALNCQQSDSAVAPAASMAHASQPVTALSLNQYRPKSIEDLDKKPSTSVFASSYSSNHTWNTSNVAALNCQQSDSVVASADSMAHVSQPVTAQYMSKSIEDLDKKPASSVFTSSHEILNQKLPSAQYKYKDSQSIDHGESDLPLILSLEQWVKHATRATCGENQNNRAYRSSDYLNASIKLAISLAENVDNTNIDLLPIGSSVDWISSTVVRLKPKARGIGDNDPQDKDDKLKSFLEQFGIDKTQVQECKSCQLLASPSDGSLASSWNDFGISLDLNEGTESFSDTFHEKDGGCIQFGSGHDRSGEDLNERMESFFQEFDDQRKQATCIIVTDKDRKSQTSIAPLSQVQALSIHLDMHTLAVDSAELRCRENGKGCIDHKYAVNPSAQQIFQLATVFYFLFSGGELPPDKLKALASSPGAFVALPTLTLVEPTCEEAQVKRSQGVTGSKNNASLCQVYCEYLCTLGLPGALCTLILNMLECVHGDLGGKETYSSVKDIISDLQLMLDKPAIFLFGPNMHELSMRGLQLNELMISRSEEFECIISCYNRCIEKSELAIIEGESGSGKSYLSREVSEYVESEGGVHLTAKFDQMRQLVPFQALASAFDQFLDILIKKESDWTKWVINRLQVALGRDACYLLPVIPKLIQVFEVDTSYIDSRLDQDPNNAVRRLQYLLCQFVDTVSASSKLPILLVCDDMQWADEAWIALLYQMLRRKSLCILVCCRKSTRHEPIWQMIDNATAAGINTTTIKLNCIGQDALKGYLSELMCLSPRIIRPLSDIAYKRTKGNLLYLQQLLLSLSRKGLLRFDLRMKRWVWNESKIISTTLPDNVALCFTGAIGNLPVDVQLALHTLSMFGASVKIDFIKLLESKLNLNLQEPLKWAETEGLINHTNGCYTFCHDMIQETCQKMIAEHDRRSNHLIYGRCFISQYFDTGADDMLFAAVSQLNSGGVDAVSVPEDYILFATYSLMAAKKAMQMTDFSFAHSLLNHGILFLTSTNHWVTHYQLSLEMFELACKCAFAIGDLNSLRVRSELVFERASSIGDTLEVHFIVISSLLSSNLAEALRKGLEILVQLGICVPNNISQDELGNETEQTIRFALGITPELLLNYKIMTDPKMLVAQKFMSLLLLVTHHAKPELSHYLLLKMIQMVLSHGLSEHAPGALSCFGSYLAMPKNGYPELGHRYANIAKTLLHKLNASHRCGEVMLIVAHIKSCLEPLGAAVELFIEGERGAISAGDVNRACFHRLACVAALFWSGAHLQNVHDKVSLACEFLKEQEHKNALIFMMITQRKVMALLGRESAAIAAGGLGIENSVRHFQKLHFQNMYLSLLFSESNLKECCMDFFKHETNSYAIVFSDIMRGFIAGLASFQLYRETKDSIWMSRGASKREDLLFWATKGCKWNFDHKLSLLLAEESFSLGDFDTARGLYTRAIAAADQSRFINDSALACELAARFYRETGDLNLSLEHFRMAHEKYKTWGALGKAHHLASLVSTTFGQGTL</sequence>
<dbReference type="EMBL" id="JALLPJ020000261">
    <property type="protein sequence ID" value="KAL3797290.1"/>
    <property type="molecule type" value="Genomic_DNA"/>
</dbReference>
<dbReference type="Pfam" id="PF13191">
    <property type="entry name" value="AAA_16"/>
    <property type="match status" value="1"/>
</dbReference>
<dbReference type="PANTHER" id="PTHR43642:SF1">
    <property type="entry name" value="HYBRID SIGNAL TRANSDUCTION HISTIDINE KINASE G"/>
    <property type="match status" value="1"/>
</dbReference>